<accession>A0ABV9C5B5</accession>
<dbReference type="EMBL" id="JBHSGA010000018">
    <property type="protein sequence ID" value="MFC4528133.1"/>
    <property type="molecule type" value="Genomic_DNA"/>
</dbReference>
<dbReference type="InterPro" id="IPR029058">
    <property type="entry name" value="AB_hydrolase_fold"/>
</dbReference>
<comment type="caution">
    <text evidence="2">The sequence shown here is derived from an EMBL/GenBank/DDBJ whole genome shotgun (WGS) entry which is preliminary data.</text>
</comment>
<protein>
    <submittedName>
        <fullName evidence="2">3-hydroxybutyrate oligomer hydrolase family protein</fullName>
    </submittedName>
</protein>
<dbReference type="GO" id="GO:0016787">
    <property type="term" value="F:hydrolase activity"/>
    <property type="evidence" value="ECO:0007669"/>
    <property type="project" value="UniProtKB-KW"/>
</dbReference>
<proteinExistence type="predicted"/>
<dbReference type="Gene3D" id="3.40.50.1820">
    <property type="entry name" value="alpha/beta hydrolase"/>
    <property type="match status" value="1"/>
</dbReference>
<dbReference type="RefSeq" id="WP_380004728.1">
    <property type="nucleotide sequence ID" value="NZ_JBHSGA010000018.1"/>
</dbReference>
<dbReference type="Proteomes" id="UP001595961">
    <property type="component" value="Unassembled WGS sequence"/>
</dbReference>
<evidence type="ECO:0000256" key="1">
    <source>
        <dbReference type="ARBA" id="ARBA00022801"/>
    </source>
</evidence>
<sequence length="625" mass="65617">MVDGMNKGFPRWILLLAPLLASCATTPAPKESGMQHPEFVRGEVSVTEHRTGDDLLSAGLGLAGLAGSPSPFAHPLRPTPEELRRRAIQTSWKGIADLGPFGGFGSAYGAVPTVPGREYQAFAWIPGARSPHRVLLQVPDQFDGTKRCLVVTASSGSRGIYGGIALAGAWGLPRGCAVAYTDKGAGAGYFDLADDSGVVLDGTRARRGTATLEFEPVASRTHTGIAVKHAHSGDNPEADWGRHVLQAAQFGLAMLDRAFPEQAPFTAENTRIIATGLSNGGGAVLQAAGLDDEHLLAGVVALEPNVRVPEQGRALFDYATEASIWMPCALLDARFDATPLARAANGDVPPAWAQRCHQLHERGLVGGTVVSAQAAQAHERLRSMGWTDEAMAAAASSTSFDMWRAVTAAYASAYMRRGPTDMPCGFHYAAVGANGAPGTADPALRAAWWADASGIPPGNGVGLLGGTDHSLDPSLPGALCLRSLWEDTDASTQALRDGVAATTVKLPRASLPLWVVHGAADGLLPTAFTSEPYIAWLRGKGGHPLYWKVPYAQHFDVFLALPGFGDKHVPLLPYGYAALDRLWAHLYQGAPWPAVVPTPAPQPRGAGTLAPATLDLPATWSPGPG</sequence>
<dbReference type="Pfam" id="PF10605">
    <property type="entry name" value="3HBOH"/>
    <property type="match status" value="1"/>
</dbReference>
<evidence type="ECO:0000313" key="3">
    <source>
        <dbReference type="Proteomes" id="UP001595961"/>
    </source>
</evidence>
<dbReference type="PROSITE" id="PS51257">
    <property type="entry name" value="PROKAR_LIPOPROTEIN"/>
    <property type="match status" value="1"/>
</dbReference>
<dbReference type="InterPro" id="IPR016582">
    <property type="entry name" value="OHBut_olig_hydro_put"/>
</dbReference>
<dbReference type="SUPFAM" id="SSF53474">
    <property type="entry name" value="alpha/beta-Hydrolases"/>
    <property type="match status" value="1"/>
</dbReference>
<name>A0ABV9C5B5_9GAMM</name>
<keyword evidence="3" id="KW-1185">Reference proteome</keyword>
<evidence type="ECO:0000313" key="2">
    <source>
        <dbReference type="EMBL" id="MFC4528133.1"/>
    </source>
</evidence>
<gene>
    <name evidence="2" type="ORF">ACFO5W_15935</name>
</gene>
<reference evidence="3" key="1">
    <citation type="journal article" date="2019" name="Int. J. Syst. Evol. Microbiol.">
        <title>The Global Catalogue of Microorganisms (GCM) 10K type strain sequencing project: providing services to taxonomists for standard genome sequencing and annotation.</title>
        <authorList>
            <consortium name="The Broad Institute Genomics Platform"/>
            <consortium name="The Broad Institute Genome Sequencing Center for Infectious Disease"/>
            <person name="Wu L."/>
            <person name="Ma J."/>
        </authorList>
    </citation>
    <scope>NUCLEOTIDE SEQUENCE [LARGE SCALE GENOMIC DNA]</scope>
    <source>
        <strain evidence="3">CCM 4481</strain>
    </source>
</reference>
<organism evidence="2 3">
    <name type="scientific">Dyella halodurans</name>
    <dbReference type="NCBI Taxonomy" id="1920171"/>
    <lineage>
        <taxon>Bacteria</taxon>
        <taxon>Pseudomonadati</taxon>
        <taxon>Pseudomonadota</taxon>
        <taxon>Gammaproteobacteria</taxon>
        <taxon>Lysobacterales</taxon>
        <taxon>Rhodanobacteraceae</taxon>
        <taxon>Dyella</taxon>
    </lineage>
</organism>
<keyword evidence="1 2" id="KW-0378">Hydrolase</keyword>